<keyword evidence="5" id="KW-1185">Reference proteome</keyword>
<dbReference type="RefSeq" id="WP_260900661.1">
    <property type="nucleotide sequence ID" value="NZ_JAOCZP010000001.1"/>
</dbReference>
<evidence type="ECO:0000313" key="5">
    <source>
        <dbReference type="Proteomes" id="UP001320831"/>
    </source>
</evidence>
<keyword evidence="1" id="KW-1133">Transmembrane helix</keyword>
<dbReference type="SUPFAM" id="SSF81296">
    <property type="entry name" value="E set domains"/>
    <property type="match status" value="1"/>
</dbReference>
<reference evidence="4 5" key="1">
    <citation type="submission" date="2022-09" db="EMBL/GenBank/DDBJ databases">
        <title>Chelativorans salina sp. nov., a novel slightly halophilic bacterium isolated from a saline lake sediment enrichment.</title>
        <authorList>
            <person name="Gao L."/>
            <person name="Fang B.-Z."/>
            <person name="Li W.-J."/>
        </authorList>
    </citation>
    <scope>NUCLEOTIDE SEQUENCE [LARGE SCALE GENOMIC DNA]</scope>
    <source>
        <strain evidence="4 5">EGI FJ00035</strain>
    </source>
</reference>
<dbReference type="Proteomes" id="UP001320831">
    <property type="component" value="Unassembled WGS sequence"/>
</dbReference>
<feature type="domain" description="Ig-like SoxY" evidence="3">
    <location>
        <begin position="47"/>
        <end position="156"/>
    </location>
</feature>
<evidence type="ECO:0000259" key="3">
    <source>
        <dbReference type="Pfam" id="PF13501"/>
    </source>
</evidence>
<dbReference type="InterPro" id="IPR032711">
    <property type="entry name" value="SoxY"/>
</dbReference>
<name>A0ABT2LI98_9HYPH</name>
<feature type="domain" description="Sulphur oxidation protein SoxZ" evidence="2">
    <location>
        <begin position="183"/>
        <end position="272"/>
    </location>
</feature>
<evidence type="ECO:0000259" key="2">
    <source>
        <dbReference type="Pfam" id="PF08770"/>
    </source>
</evidence>
<gene>
    <name evidence="4" type="ORF">N5A92_04460</name>
</gene>
<dbReference type="InterPro" id="IPR014756">
    <property type="entry name" value="Ig_E-set"/>
</dbReference>
<dbReference type="Gene3D" id="2.60.40.2470">
    <property type="entry name" value="SoxY domain"/>
    <property type="match status" value="1"/>
</dbReference>
<dbReference type="Gene3D" id="2.60.40.10">
    <property type="entry name" value="Immunoglobulins"/>
    <property type="match status" value="1"/>
</dbReference>
<evidence type="ECO:0000256" key="1">
    <source>
        <dbReference type="SAM" id="Phobius"/>
    </source>
</evidence>
<dbReference type="Pfam" id="PF13501">
    <property type="entry name" value="SoxY"/>
    <property type="match status" value="1"/>
</dbReference>
<dbReference type="InterPro" id="IPR014880">
    <property type="entry name" value="SoxZ_dom"/>
</dbReference>
<keyword evidence="1" id="KW-0812">Transmembrane</keyword>
<dbReference type="EMBL" id="JAOCZP010000001">
    <property type="protein sequence ID" value="MCT7374285.1"/>
    <property type="molecule type" value="Genomic_DNA"/>
</dbReference>
<dbReference type="InterPro" id="IPR030831">
    <property type="entry name" value="Fuse-rel_SoxYZ"/>
</dbReference>
<protein>
    <submittedName>
        <fullName evidence="4">Quinoprotein dehydrogenase-associated SoxYZ-like carrier</fullName>
    </submittedName>
</protein>
<dbReference type="InterPro" id="IPR013783">
    <property type="entry name" value="Ig-like_fold"/>
</dbReference>
<dbReference type="Pfam" id="PF08770">
    <property type="entry name" value="SoxZ"/>
    <property type="match status" value="1"/>
</dbReference>
<accession>A0ABT2LI98</accession>
<feature type="transmembrane region" description="Helical" evidence="1">
    <location>
        <begin position="12"/>
        <end position="34"/>
    </location>
</feature>
<dbReference type="NCBIfam" id="TIGR04557">
    <property type="entry name" value="fuse_rel_SoxYZ"/>
    <property type="match status" value="1"/>
</dbReference>
<dbReference type="InterPro" id="IPR038162">
    <property type="entry name" value="SoxY_sf"/>
</dbReference>
<sequence>MMPQQRKAETYCLHGITIAILAAILIIAKAPIAVANDETWQDIRASLYGSDRVIHDGEGVIKLDAPDRALDAATVPISVTAEMEQTEEHYIRAVTLVIDENPAPVVGTFHLFPGNGIANISTRVRVNAYTNIRAIAETSDGELYMAQKFVKASGGCSAPASKDHDLAMARLGKMRLKQIGAWRKGEPAEGQFMISHPNYSGMQIDQVTQLWIPARYVRSIELTLGDKPILRFEGDISMSENPMVRFFVRPDAEAELHAKVVDSDEKTFEQSWPIELDPAS</sequence>
<proteinExistence type="predicted"/>
<organism evidence="4 5">
    <name type="scientific">Chelativorans salis</name>
    <dbReference type="NCBI Taxonomy" id="2978478"/>
    <lineage>
        <taxon>Bacteria</taxon>
        <taxon>Pseudomonadati</taxon>
        <taxon>Pseudomonadota</taxon>
        <taxon>Alphaproteobacteria</taxon>
        <taxon>Hyphomicrobiales</taxon>
        <taxon>Phyllobacteriaceae</taxon>
        <taxon>Chelativorans</taxon>
    </lineage>
</organism>
<evidence type="ECO:0000313" key="4">
    <source>
        <dbReference type="EMBL" id="MCT7374285.1"/>
    </source>
</evidence>
<keyword evidence="1" id="KW-0472">Membrane</keyword>
<comment type="caution">
    <text evidence="4">The sequence shown here is derived from an EMBL/GenBank/DDBJ whole genome shotgun (WGS) entry which is preliminary data.</text>
</comment>